<dbReference type="PROSITE" id="PS51257">
    <property type="entry name" value="PROKAR_LIPOPROTEIN"/>
    <property type="match status" value="1"/>
</dbReference>
<sequence>MQNVKGITLICTVLFLSLGCNSKQEKKGGSSDRPNTFEVVDSDGTILSDENSTAICLWPKVGLRDKPGRKDAKYLTTIYFGETVAFLGEKEKAGDDKEYLKVKLSDGSEGWVYEHLFAIGGELAIIDTGTELYKRPDIMTFEGKKLEPMDMVVLFENEEKEGWHEVTSMKREKKGWIQGDIDAIQDEIDVKLGILYWRAMEESAEKKFELLENILANPNFKKSKLIENVNKALYDNAGQGEAFYIKELDSFENLSSNKLGIKTDLANVRTEPDSKSDILFQVKKGDICHITAQGESLQKVNGVTDRWYKVNFKGKEGWIFGYYTTKKRE</sequence>
<proteinExistence type="predicted"/>
<dbReference type="Proteomes" id="UP000502928">
    <property type="component" value="Chromosome"/>
</dbReference>
<gene>
    <name evidence="2" type="ORF">GVT53_15405</name>
</gene>
<reference evidence="2 3" key="1">
    <citation type="submission" date="2020-02" db="EMBL/GenBank/DDBJ databases">
        <title>Complete genome of Muricauda sp. 501str8.</title>
        <authorList>
            <person name="Dong B."/>
            <person name="Zhu S."/>
            <person name="Yang J."/>
            <person name="Chen J."/>
        </authorList>
    </citation>
    <scope>NUCLEOTIDE SEQUENCE [LARGE SCALE GENOMIC DNA]</scope>
    <source>
        <strain evidence="2 3">501str8</strain>
    </source>
</reference>
<keyword evidence="3" id="KW-1185">Reference proteome</keyword>
<protein>
    <submittedName>
        <fullName evidence="2">SH3 domain-containing protein</fullName>
    </submittedName>
</protein>
<dbReference type="InterPro" id="IPR003646">
    <property type="entry name" value="SH3-like_bac-type"/>
</dbReference>
<feature type="domain" description="SH3b" evidence="1">
    <location>
        <begin position="256"/>
        <end position="328"/>
    </location>
</feature>
<dbReference type="Gene3D" id="2.30.30.40">
    <property type="entry name" value="SH3 Domains"/>
    <property type="match status" value="2"/>
</dbReference>
<evidence type="ECO:0000313" key="2">
    <source>
        <dbReference type="EMBL" id="QII46002.1"/>
    </source>
</evidence>
<dbReference type="AlphaFoldDB" id="A0A6G7J6B2"/>
<dbReference type="SMART" id="SM00287">
    <property type="entry name" value="SH3b"/>
    <property type="match status" value="2"/>
</dbReference>
<dbReference type="KEGG" id="mut:GVT53_15405"/>
<dbReference type="PROSITE" id="PS51781">
    <property type="entry name" value="SH3B"/>
    <property type="match status" value="1"/>
</dbReference>
<accession>A0A6G7J6B2</accession>
<dbReference type="Pfam" id="PF08239">
    <property type="entry name" value="SH3_3"/>
    <property type="match status" value="1"/>
</dbReference>
<evidence type="ECO:0000259" key="1">
    <source>
        <dbReference type="PROSITE" id="PS51781"/>
    </source>
</evidence>
<dbReference type="EMBL" id="CP049616">
    <property type="protein sequence ID" value="QII46002.1"/>
    <property type="molecule type" value="Genomic_DNA"/>
</dbReference>
<organism evidence="2 3">
    <name type="scientific">Flagellimonas oceani</name>
    <dbReference type="NCBI Taxonomy" id="2698672"/>
    <lineage>
        <taxon>Bacteria</taxon>
        <taxon>Pseudomonadati</taxon>
        <taxon>Bacteroidota</taxon>
        <taxon>Flavobacteriia</taxon>
        <taxon>Flavobacteriales</taxon>
        <taxon>Flavobacteriaceae</taxon>
        <taxon>Flagellimonas</taxon>
    </lineage>
</organism>
<evidence type="ECO:0000313" key="3">
    <source>
        <dbReference type="Proteomes" id="UP000502928"/>
    </source>
</evidence>
<name>A0A6G7J6B2_9FLAO</name>
<dbReference type="RefSeq" id="WP_166249385.1">
    <property type="nucleotide sequence ID" value="NZ_CP049616.1"/>
</dbReference>